<accession>A0A6B9VKM4</accession>
<geneLocation type="chloroplast" evidence="1"/>
<dbReference type="AlphaFoldDB" id="A0A6B9VKM4"/>
<name>A0A6B9VKM4_9CONI</name>
<keyword evidence="1" id="KW-0934">Plastid</keyword>
<sequence>MKQFPVRYLYRLLEGLFPTTINVSTNHPLLHRSLGSDQKAFSTNLLDRSGYQKNNLYLKNLYSTNTFQRSSLLDLELFVLLIDKAVSK</sequence>
<evidence type="ECO:0000313" key="1">
    <source>
        <dbReference type="EMBL" id="QHO05360.1"/>
    </source>
</evidence>
<organism evidence="1">
    <name type="scientific">Keteleeria hainanensis</name>
    <dbReference type="NCBI Taxonomy" id="418983"/>
    <lineage>
        <taxon>Eukaryota</taxon>
        <taxon>Viridiplantae</taxon>
        <taxon>Streptophyta</taxon>
        <taxon>Embryophyta</taxon>
        <taxon>Tracheophyta</taxon>
        <taxon>Spermatophyta</taxon>
        <taxon>Pinopsida</taxon>
        <taxon>Pinidae</taxon>
        <taxon>Conifers I</taxon>
        <taxon>Pinales</taxon>
        <taxon>Pinaceae</taxon>
        <taxon>Keteleeria</taxon>
    </lineage>
</organism>
<protein>
    <submittedName>
        <fullName evidence="1">NADH-plastoquinone oxidoreductase subunit J</fullName>
    </submittedName>
</protein>
<proteinExistence type="predicted"/>
<keyword evidence="1" id="KW-0150">Chloroplast</keyword>
<reference evidence="1" key="2">
    <citation type="submission" date="2019-07" db="EMBL/GenBank/DDBJ databases">
        <authorList>
            <person name="Li D."/>
            <person name="Chen Y."/>
            <person name="Yang Y."/>
        </authorList>
    </citation>
    <scope>NUCLEOTIDE SEQUENCE</scope>
</reference>
<reference evidence="1" key="1">
    <citation type="journal article" date="2019" name="Mitochondrial DNA Part B Resour">
        <title>The complete chloroplast genome sequence of Keteleeria hainanensis (Pinaceae).</title>
        <authorList>
            <person name="Li D.-L."/>
            <person name="Yang Y."/>
            <person name="Yang S."/>
            <person name="Chen Y.-K."/>
        </authorList>
    </citation>
    <scope>NUCLEOTIDE SEQUENCE</scope>
</reference>
<dbReference type="EMBL" id="MN180080">
    <property type="protein sequence ID" value="QHO05360.1"/>
    <property type="molecule type" value="Genomic_DNA"/>
</dbReference>
<gene>
    <name evidence="1" type="primary">ndhJ</name>
</gene>